<accession>A0ACB9Z216</accession>
<dbReference type="Proteomes" id="UP001497700">
    <property type="component" value="Unassembled WGS sequence"/>
</dbReference>
<dbReference type="EMBL" id="MU393472">
    <property type="protein sequence ID" value="KAI4865406.1"/>
    <property type="molecule type" value="Genomic_DNA"/>
</dbReference>
<reference evidence="1 2" key="1">
    <citation type="journal article" date="2022" name="New Phytol.">
        <title>Ecological generalism drives hyperdiversity of secondary metabolite gene clusters in xylarialean endophytes.</title>
        <authorList>
            <person name="Franco M.E.E."/>
            <person name="Wisecaver J.H."/>
            <person name="Arnold A.E."/>
            <person name="Ju Y.M."/>
            <person name="Slot J.C."/>
            <person name="Ahrendt S."/>
            <person name="Moore L.P."/>
            <person name="Eastman K.E."/>
            <person name="Scott K."/>
            <person name="Konkel Z."/>
            <person name="Mondo S.J."/>
            <person name="Kuo A."/>
            <person name="Hayes R.D."/>
            <person name="Haridas S."/>
            <person name="Andreopoulos B."/>
            <person name="Riley R."/>
            <person name="LaButti K."/>
            <person name="Pangilinan J."/>
            <person name="Lipzen A."/>
            <person name="Amirebrahimi M."/>
            <person name="Yan J."/>
            <person name="Adam C."/>
            <person name="Keymanesh K."/>
            <person name="Ng V."/>
            <person name="Louie K."/>
            <person name="Northen T."/>
            <person name="Drula E."/>
            <person name="Henrissat B."/>
            <person name="Hsieh H.M."/>
            <person name="Youens-Clark K."/>
            <person name="Lutzoni F."/>
            <person name="Miadlikowska J."/>
            <person name="Eastwood D.C."/>
            <person name="Hamelin R.C."/>
            <person name="Grigoriev I.V."/>
            <person name="U'Ren J.M."/>
        </authorList>
    </citation>
    <scope>NUCLEOTIDE SEQUENCE [LARGE SCALE GENOMIC DNA]</scope>
    <source>
        <strain evidence="1 2">CBS 119005</strain>
    </source>
</reference>
<evidence type="ECO:0000313" key="1">
    <source>
        <dbReference type="EMBL" id="KAI4865406.1"/>
    </source>
</evidence>
<organism evidence="1 2">
    <name type="scientific">Hypoxylon rubiginosum</name>
    <dbReference type="NCBI Taxonomy" id="110542"/>
    <lineage>
        <taxon>Eukaryota</taxon>
        <taxon>Fungi</taxon>
        <taxon>Dikarya</taxon>
        <taxon>Ascomycota</taxon>
        <taxon>Pezizomycotina</taxon>
        <taxon>Sordariomycetes</taxon>
        <taxon>Xylariomycetidae</taxon>
        <taxon>Xylariales</taxon>
        <taxon>Hypoxylaceae</taxon>
        <taxon>Hypoxylon</taxon>
    </lineage>
</organism>
<gene>
    <name evidence="1" type="ORF">F4820DRAFT_297391</name>
</gene>
<keyword evidence="2" id="KW-1185">Reference proteome</keyword>
<comment type="caution">
    <text evidence="1">The sequence shown here is derived from an EMBL/GenBank/DDBJ whole genome shotgun (WGS) entry which is preliminary data.</text>
</comment>
<evidence type="ECO:0000313" key="2">
    <source>
        <dbReference type="Proteomes" id="UP001497700"/>
    </source>
</evidence>
<name>A0ACB9Z216_9PEZI</name>
<proteinExistence type="predicted"/>
<sequence length="1059" mass="119845">MEGANSAVAMPAGADIISVFQHKLKTEWKSKASCGREYYRTNDMLKWMRSTCPNTQISNTSWLLIEAHRTILKIPDSDEIDNRDSCCLNLFAILLELGYGHLILTFQRYRITDKSLPDLPNTESLEQDLMNKRLIDDPKVFWERFEEKMWLYPCTLGLHMTSAFLDPGRGRWIMPFCKRQRINLKGGTASVWEVAVQESLVPLSLQARVSRSVYEDNEHGTCYTFALKSFTQDNSEIFEWEKHAYNAVLDKPGMVQFLGEYEIDERLEDGTVARTYNLLLEYGEEDLEEFFASTRNYPPILNTETIQFWESLANVANALHSMHNLVLKRQDGRHHFFSGWHCDLKPDNILRVDDEFKLADFGFAKFKPKYPDGAPPEELITLITGGTETYGAPECDIARRDPSKCVSQTIDTWSFGCVLSVSATWVVLGYQGVRAYHEQRRSAIRMRRERRYNGENVTVPVADDAFHDGTDVLPEVREWHDHLRSVLRVSDTITGRILNIVDEHMLVAESVRQSRTISVNDALQEELRLARKDYKRLVSKGIVKPVAESVKEALLSVESQENTPANSQVVEAATTNTKESLSVSSHSSLAHPQRHQLKSSRINKQKRMYELPTGRVAHRQDALRPQTNQHSFIIETEHAEPSYAPNQIWRPHPGLRSTPSAESSSSRATKTPKISTEKEPIAKGSSTSSSAHRSSAHSGYRIPLAKDPRPENLSSSEYSLAPQDGGRIPMRMNSEERAARAPIPLSLEIPRSHTIPPVPFHVDPSWPIAQEREVERNKEKGVRARFGFGKKQDEYLKQFLVERDIMFLVDNDTSMNPYWEAMTTVIETLVSKVDPLDKDGLDIEFTIGPHHNACGVSGSKVLSKFRGAKQEASSRTFDIGTDMAKTLTHIFDSYLRGARRATTLIILTDGVWRGTVDSRSVEISIAEFLKKPVFEKKLEKRWFTIQFISFGHQTPDILNHLDDEIGKTYSIPDVIDTEHVSGDVYKMILGSFVDMFDAIAPSPISPPTPIGQQPISSTQAAAPFFGTPTIDQAAPSYPQPNAMARQNSSRFSLRNILRS</sequence>
<protein>
    <submittedName>
        <fullName evidence="1">Uncharacterized protein</fullName>
    </submittedName>
</protein>